<dbReference type="CDD" id="cd02174">
    <property type="entry name" value="CCT"/>
    <property type="match status" value="1"/>
</dbReference>
<dbReference type="InterPro" id="IPR004821">
    <property type="entry name" value="Cyt_trans-like"/>
</dbReference>
<keyword evidence="5" id="KW-0808">Transferase</keyword>
<evidence type="ECO:0000256" key="4">
    <source>
        <dbReference type="ARBA" id="ARBA00022516"/>
    </source>
</evidence>
<keyword evidence="10" id="KW-1208">Phospholipid metabolism</keyword>
<evidence type="ECO:0000256" key="7">
    <source>
        <dbReference type="ARBA" id="ARBA00023098"/>
    </source>
</evidence>
<dbReference type="GO" id="GO:0031210">
    <property type="term" value="F:phosphatidylcholine binding"/>
    <property type="evidence" value="ECO:0007669"/>
    <property type="project" value="TreeGrafter"/>
</dbReference>
<evidence type="ECO:0000259" key="14">
    <source>
        <dbReference type="PROSITE" id="PS50003"/>
    </source>
</evidence>
<dbReference type="InterPro" id="IPR011993">
    <property type="entry name" value="PH-like_dom_sf"/>
</dbReference>
<dbReference type="PANTHER" id="PTHR10739:SF13">
    <property type="entry name" value="CHOLINE-PHOSPHATE CYTIDYLYLTRANSFERASE"/>
    <property type="match status" value="1"/>
</dbReference>
<accession>A0A8W8IT69</accession>
<evidence type="ECO:0000256" key="5">
    <source>
        <dbReference type="ARBA" id="ARBA00022679"/>
    </source>
</evidence>
<dbReference type="SMART" id="SM00233">
    <property type="entry name" value="PH"/>
    <property type="match status" value="1"/>
</dbReference>
<keyword evidence="6" id="KW-0548">Nucleotidyltransferase</keyword>
<dbReference type="InterPro" id="IPR041723">
    <property type="entry name" value="CCT"/>
</dbReference>
<dbReference type="FunFam" id="3.40.50.620:FF:000016">
    <property type="entry name" value="Putative choline-phosphate cytidylyltransferase B"/>
    <property type="match status" value="1"/>
</dbReference>
<dbReference type="EnsemblMetazoa" id="G15570.1">
    <property type="protein sequence ID" value="G15570.1:cds"/>
    <property type="gene ID" value="G15570"/>
</dbReference>
<evidence type="ECO:0000313" key="15">
    <source>
        <dbReference type="EnsemblMetazoa" id="G15570.1:cds"/>
    </source>
</evidence>
<evidence type="ECO:0000256" key="12">
    <source>
        <dbReference type="ARBA" id="ARBA00026101"/>
    </source>
</evidence>
<name>A0A8W8IT69_MAGGI</name>
<evidence type="ECO:0000313" key="16">
    <source>
        <dbReference type="Proteomes" id="UP000005408"/>
    </source>
</evidence>
<dbReference type="PROSITE" id="PS50003">
    <property type="entry name" value="PH_DOMAIN"/>
    <property type="match status" value="1"/>
</dbReference>
<dbReference type="EC" id="2.7.7.15" evidence="12"/>
<dbReference type="GO" id="GO:0004105">
    <property type="term" value="F:choline-phosphate cytidylyltransferase activity"/>
    <property type="evidence" value="ECO:0007669"/>
    <property type="project" value="UniProtKB-EC"/>
</dbReference>
<keyword evidence="7" id="KW-0443">Lipid metabolism</keyword>
<dbReference type="AlphaFoldDB" id="A0A8W8IT69"/>
<dbReference type="Proteomes" id="UP000005408">
    <property type="component" value="Unassembled WGS sequence"/>
</dbReference>
<feature type="domain" description="PH" evidence="14">
    <location>
        <begin position="5"/>
        <end position="110"/>
    </location>
</feature>
<evidence type="ECO:0000256" key="13">
    <source>
        <dbReference type="SAM" id="MobiDB-lite"/>
    </source>
</evidence>
<dbReference type="Pfam" id="PF00169">
    <property type="entry name" value="PH"/>
    <property type="match status" value="1"/>
</dbReference>
<dbReference type="FunFam" id="2.30.29.30:FF:000073">
    <property type="entry name" value="Pleckstrin homology domain-containing family B member 2"/>
    <property type="match status" value="1"/>
</dbReference>
<dbReference type="Gene3D" id="2.30.29.30">
    <property type="entry name" value="Pleckstrin-homology domain (PH domain)/Phosphotyrosine-binding domain (PTB)"/>
    <property type="match status" value="1"/>
</dbReference>
<keyword evidence="16" id="KW-1185">Reference proteome</keyword>
<dbReference type="GO" id="GO:0016020">
    <property type="term" value="C:membrane"/>
    <property type="evidence" value="ECO:0007669"/>
    <property type="project" value="UniProtKB-SubCell"/>
</dbReference>
<evidence type="ECO:0000256" key="11">
    <source>
        <dbReference type="ARBA" id="ARBA00025706"/>
    </source>
</evidence>
<evidence type="ECO:0000256" key="10">
    <source>
        <dbReference type="ARBA" id="ARBA00023264"/>
    </source>
</evidence>
<evidence type="ECO:0000256" key="9">
    <source>
        <dbReference type="ARBA" id="ARBA00023209"/>
    </source>
</evidence>
<dbReference type="InterPro" id="IPR001849">
    <property type="entry name" value="PH_domain"/>
</dbReference>
<feature type="region of interest" description="Disordered" evidence="13">
    <location>
        <begin position="625"/>
        <end position="681"/>
    </location>
</feature>
<evidence type="ECO:0000256" key="2">
    <source>
        <dbReference type="ARBA" id="ARBA00005189"/>
    </source>
</evidence>
<comment type="similarity">
    <text evidence="3">Belongs to the cytidylyltransferase family.</text>
</comment>
<evidence type="ECO:0000256" key="8">
    <source>
        <dbReference type="ARBA" id="ARBA00023136"/>
    </source>
</evidence>
<dbReference type="NCBIfam" id="TIGR00125">
    <property type="entry name" value="cyt_tran_rel"/>
    <property type="match status" value="1"/>
</dbReference>
<protein>
    <recommendedName>
        <fullName evidence="12">choline-phosphate cytidylyltransferase</fullName>
        <ecNumber evidence="12">2.7.7.15</ecNumber>
    </recommendedName>
</protein>
<keyword evidence="8" id="KW-0472">Membrane</keyword>
<comment type="pathway">
    <text evidence="2">Lipid metabolism.</text>
</comment>
<evidence type="ECO:0000256" key="1">
    <source>
        <dbReference type="ARBA" id="ARBA00004370"/>
    </source>
</evidence>
<organism evidence="15 16">
    <name type="scientific">Magallana gigas</name>
    <name type="common">Pacific oyster</name>
    <name type="synonym">Crassostrea gigas</name>
    <dbReference type="NCBI Taxonomy" id="29159"/>
    <lineage>
        <taxon>Eukaryota</taxon>
        <taxon>Metazoa</taxon>
        <taxon>Spiralia</taxon>
        <taxon>Lophotrochozoa</taxon>
        <taxon>Mollusca</taxon>
        <taxon>Bivalvia</taxon>
        <taxon>Autobranchia</taxon>
        <taxon>Pteriomorphia</taxon>
        <taxon>Ostreida</taxon>
        <taxon>Ostreoidea</taxon>
        <taxon>Ostreidae</taxon>
        <taxon>Magallana</taxon>
    </lineage>
</organism>
<comment type="pathway">
    <text evidence="11">Phospholipid metabolism; phosphatidylcholine biosynthesis; phosphatidylcholine from phosphocholine: step 1/2.</text>
</comment>
<dbReference type="SUPFAM" id="SSF52374">
    <property type="entry name" value="Nucleotidylyl transferase"/>
    <property type="match status" value="1"/>
</dbReference>
<keyword evidence="9" id="KW-0594">Phospholipid biosynthesis</keyword>
<dbReference type="SUPFAM" id="SSF50729">
    <property type="entry name" value="PH domain-like"/>
    <property type="match status" value="1"/>
</dbReference>
<feature type="compositionally biased region" description="Acidic residues" evidence="13">
    <location>
        <begin position="641"/>
        <end position="653"/>
    </location>
</feature>
<proteinExistence type="inferred from homology"/>
<sequence>MASLEIAKAGWLWRQSSILKRWKKEWFVLYQNGDLRYFENPDSHEPEARIVVPAVCKYITTGTSVDATPPDGKSKDCLLCLVIKDGELKLCAEDADDMRAWQIAFEEARTILPPSGNPPPYNATVMYPGQQEVQHHYPIQVGGPSNIVYTSSYPRVGGGYPGQIIALPDGTQVMQPSNVVYVNDPYYHRRRYDSSDVALGVVAGAAVGSLMWGPMLWCSQNSPSLSSETFQKGYNFNCQVLDSYQIKKSKRSYKISGHKSTRKMSTRKRNRNGDFIGEEADHQSYSGLGCVGAFEICTDMSRSVVADRLCPRIDNMQIENSVDNKENVLQCNGKLGHKMKPTKALGEFKLLKPSGPGKRHVQLALSKPAPFSHDEEAIAENESVDYSNKISLEMAKAGKAPRPVRVYADGIYDMFHSGHARQLMQVKLAIPNAYLIVGVCDDDLTHKMKGRTVMNEAERYEAVRHCRYVDELLTGAPWTVTEDFLKKHKIDFVAHDDLPYGAGNTEDIYQGLKDKGMFLATQRTEGISTTDVIARIIKDYDLYVRRNLSRGYSAKDLNVSYMREKRIQFETNLNSIKDKGKELIDKTKDKGHELLHRWEERSKDFIGNFLELFGRDGRLSTWIRAISPPASPTPGEGSHSEDDENEEEEELEQIFDHSQKPSFTAGPPPKKGRKSPSEDSS</sequence>
<keyword evidence="4" id="KW-0444">Lipid biosynthesis</keyword>
<comment type="subcellular location">
    <subcellularLocation>
        <location evidence="1">Membrane</location>
    </subcellularLocation>
</comment>
<dbReference type="Gene3D" id="3.40.50.620">
    <property type="entry name" value="HUPs"/>
    <property type="match status" value="1"/>
</dbReference>
<dbReference type="InterPro" id="IPR014729">
    <property type="entry name" value="Rossmann-like_a/b/a_fold"/>
</dbReference>
<evidence type="ECO:0000256" key="3">
    <source>
        <dbReference type="ARBA" id="ARBA00010101"/>
    </source>
</evidence>
<evidence type="ECO:0000256" key="6">
    <source>
        <dbReference type="ARBA" id="ARBA00022695"/>
    </source>
</evidence>
<reference evidence="15" key="1">
    <citation type="submission" date="2022-08" db="UniProtKB">
        <authorList>
            <consortium name="EnsemblMetazoa"/>
        </authorList>
    </citation>
    <scope>IDENTIFICATION</scope>
    <source>
        <strain evidence="15">05x7-T-G4-1.051#20</strain>
    </source>
</reference>
<dbReference type="InterPro" id="IPR045049">
    <property type="entry name" value="Pcy1-like"/>
</dbReference>
<dbReference type="PANTHER" id="PTHR10739">
    <property type="entry name" value="CYTIDYLYLTRANSFERASE"/>
    <property type="match status" value="1"/>
</dbReference>
<dbReference type="Pfam" id="PF01467">
    <property type="entry name" value="CTP_transf_like"/>
    <property type="match status" value="1"/>
</dbReference>